<evidence type="ECO:0000313" key="2">
    <source>
        <dbReference type="Proteomes" id="UP000320735"/>
    </source>
</evidence>
<dbReference type="Proteomes" id="UP000320735">
    <property type="component" value="Unassembled WGS sequence"/>
</dbReference>
<accession>A0A5C6BA79</accession>
<dbReference type="EMBL" id="SJPP01000002">
    <property type="protein sequence ID" value="TWU09185.1"/>
    <property type="molecule type" value="Genomic_DNA"/>
</dbReference>
<comment type="caution">
    <text evidence="1">The sequence shown here is derived from an EMBL/GenBank/DDBJ whole genome shotgun (WGS) entry which is preliminary data.</text>
</comment>
<reference evidence="1 2" key="1">
    <citation type="submission" date="2019-02" db="EMBL/GenBank/DDBJ databases">
        <title>Deep-cultivation of Planctomycetes and their phenomic and genomic characterization uncovers novel biology.</title>
        <authorList>
            <person name="Wiegand S."/>
            <person name="Jogler M."/>
            <person name="Boedeker C."/>
            <person name="Pinto D."/>
            <person name="Vollmers J."/>
            <person name="Rivas-Marin E."/>
            <person name="Kohn T."/>
            <person name="Peeters S.H."/>
            <person name="Heuer A."/>
            <person name="Rast P."/>
            <person name="Oberbeckmann S."/>
            <person name="Bunk B."/>
            <person name="Jeske O."/>
            <person name="Meyerdierks A."/>
            <person name="Storesund J.E."/>
            <person name="Kallscheuer N."/>
            <person name="Luecker S."/>
            <person name="Lage O.M."/>
            <person name="Pohl T."/>
            <person name="Merkel B.J."/>
            <person name="Hornburger P."/>
            <person name="Mueller R.-W."/>
            <person name="Bruemmer F."/>
            <person name="Labrenz M."/>
            <person name="Spormann A.M."/>
            <person name="Op Den Camp H."/>
            <person name="Overmann J."/>
            <person name="Amann R."/>
            <person name="Jetten M.S.M."/>
            <person name="Mascher T."/>
            <person name="Medema M.H."/>
            <person name="Devos D.P."/>
            <person name="Kaster A.-K."/>
            <person name="Ovreas L."/>
            <person name="Rohde M."/>
            <person name="Galperin M.Y."/>
            <person name="Jogler C."/>
        </authorList>
    </citation>
    <scope>NUCLEOTIDE SEQUENCE [LARGE SCALE GENOMIC DNA]</scope>
    <source>
        <strain evidence="1 2">CA54</strain>
    </source>
</reference>
<dbReference type="AlphaFoldDB" id="A0A5C6BA79"/>
<gene>
    <name evidence="1" type="ORF">CA54_44250</name>
</gene>
<evidence type="ECO:0000313" key="1">
    <source>
        <dbReference type="EMBL" id="TWU09185.1"/>
    </source>
</evidence>
<protein>
    <submittedName>
        <fullName evidence="1">Uncharacterized protein</fullName>
    </submittedName>
</protein>
<keyword evidence="2" id="KW-1185">Reference proteome</keyword>
<name>A0A5C6BA79_9PLAN</name>
<proteinExistence type="predicted"/>
<sequence>METMLPRYLTSESDYAQPELTLRDVLTLGDVRGAGVYANSPQGKRAFL</sequence>
<organism evidence="1 2">
    <name type="scientific">Symmachiella macrocystis</name>
    <dbReference type="NCBI Taxonomy" id="2527985"/>
    <lineage>
        <taxon>Bacteria</taxon>
        <taxon>Pseudomonadati</taxon>
        <taxon>Planctomycetota</taxon>
        <taxon>Planctomycetia</taxon>
        <taxon>Planctomycetales</taxon>
        <taxon>Planctomycetaceae</taxon>
        <taxon>Symmachiella</taxon>
    </lineage>
</organism>